<accession>A0A016VGQ5</accession>
<organism evidence="2 3">
    <name type="scientific">Ancylostoma ceylanicum</name>
    <dbReference type="NCBI Taxonomy" id="53326"/>
    <lineage>
        <taxon>Eukaryota</taxon>
        <taxon>Metazoa</taxon>
        <taxon>Ecdysozoa</taxon>
        <taxon>Nematoda</taxon>
        <taxon>Chromadorea</taxon>
        <taxon>Rhabditida</taxon>
        <taxon>Rhabditina</taxon>
        <taxon>Rhabditomorpha</taxon>
        <taxon>Strongyloidea</taxon>
        <taxon>Ancylostomatidae</taxon>
        <taxon>Ancylostomatinae</taxon>
        <taxon>Ancylostoma</taxon>
    </lineage>
</organism>
<keyword evidence="3" id="KW-1185">Reference proteome</keyword>
<sequence length="74" mass="7894">MEAYTGPSGGAHGSEWKEGPPGTEWEGHMGPCWRGTRVRVEGHTGLELQIFLDFSCTNGNVAQGPEKKGHTGPS</sequence>
<dbReference type="EMBL" id="JARK01001346">
    <property type="protein sequence ID" value="EYC26570.1"/>
    <property type="molecule type" value="Genomic_DNA"/>
</dbReference>
<protein>
    <submittedName>
        <fullName evidence="2">Uncharacterized protein</fullName>
    </submittedName>
</protein>
<evidence type="ECO:0000313" key="3">
    <source>
        <dbReference type="Proteomes" id="UP000024635"/>
    </source>
</evidence>
<evidence type="ECO:0000256" key="1">
    <source>
        <dbReference type="SAM" id="MobiDB-lite"/>
    </source>
</evidence>
<comment type="caution">
    <text evidence="2">The sequence shown here is derived from an EMBL/GenBank/DDBJ whole genome shotgun (WGS) entry which is preliminary data.</text>
</comment>
<reference evidence="3" key="1">
    <citation type="journal article" date="2015" name="Nat. Genet.">
        <title>The genome and transcriptome of the zoonotic hookworm Ancylostoma ceylanicum identify infection-specific gene families.</title>
        <authorList>
            <person name="Schwarz E.M."/>
            <person name="Hu Y."/>
            <person name="Antoshechkin I."/>
            <person name="Miller M.M."/>
            <person name="Sternberg P.W."/>
            <person name="Aroian R.V."/>
        </authorList>
    </citation>
    <scope>NUCLEOTIDE SEQUENCE</scope>
    <source>
        <strain evidence="3">HY135</strain>
    </source>
</reference>
<gene>
    <name evidence="2" type="primary">Acey_s0010.g1225</name>
    <name evidence="2" type="ORF">Y032_0010g1225</name>
</gene>
<proteinExistence type="predicted"/>
<feature type="region of interest" description="Disordered" evidence="1">
    <location>
        <begin position="1"/>
        <end position="28"/>
    </location>
</feature>
<evidence type="ECO:0000313" key="2">
    <source>
        <dbReference type="EMBL" id="EYC26570.1"/>
    </source>
</evidence>
<dbReference type="Proteomes" id="UP000024635">
    <property type="component" value="Unassembled WGS sequence"/>
</dbReference>
<dbReference type="AlphaFoldDB" id="A0A016VGQ5"/>
<name>A0A016VGQ5_9BILA</name>